<name>L1JU58_GUITC</name>
<dbReference type="Proteomes" id="UP000011087">
    <property type="component" value="Unassembled WGS sequence"/>
</dbReference>
<sequence>MSRGVEQFDATWTSISALACQQMSDVLRIQKEVTTSVYERKVQQLQQEVEGLRSENESLKSECSALKTNAKILELELQRCRSAMDAMQASTESSKRRDLNSVVSTAKQTRESLARVDNACKNLERRKELEDNYVQVVRRKDEEIADLREKLSRYKTEKQKVAQELDLVLKQRHFISEQLVLANAGDDCAGESK</sequence>
<dbReference type="KEGG" id="gtt:GUITHDRAFT_134266"/>
<reference evidence="2 4" key="1">
    <citation type="journal article" date="2012" name="Nature">
        <title>Algal genomes reveal evolutionary mosaicism and the fate of nucleomorphs.</title>
        <authorList>
            <consortium name="DOE Joint Genome Institute"/>
            <person name="Curtis B.A."/>
            <person name="Tanifuji G."/>
            <person name="Burki F."/>
            <person name="Gruber A."/>
            <person name="Irimia M."/>
            <person name="Maruyama S."/>
            <person name="Arias M.C."/>
            <person name="Ball S.G."/>
            <person name="Gile G.H."/>
            <person name="Hirakawa Y."/>
            <person name="Hopkins J.F."/>
            <person name="Kuo A."/>
            <person name="Rensing S.A."/>
            <person name="Schmutz J."/>
            <person name="Symeonidi A."/>
            <person name="Elias M."/>
            <person name="Eveleigh R.J."/>
            <person name="Herman E.K."/>
            <person name="Klute M.J."/>
            <person name="Nakayama T."/>
            <person name="Obornik M."/>
            <person name="Reyes-Prieto A."/>
            <person name="Armbrust E.V."/>
            <person name="Aves S.J."/>
            <person name="Beiko R.G."/>
            <person name="Coutinho P."/>
            <person name="Dacks J.B."/>
            <person name="Durnford D.G."/>
            <person name="Fast N.M."/>
            <person name="Green B.R."/>
            <person name="Grisdale C.J."/>
            <person name="Hempel F."/>
            <person name="Henrissat B."/>
            <person name="Hoppner M.P."/>
            <person name="Ishida K."/>
            <person name="Kim E."/>
            <person name="Koreny L."/>
            <person name="Kroth P.G."/>
            <person name="Liu Y."/>
            <person name="Malik S.B."/>
            <person name="Maier U.G."/>
            <person name="McRose D."/>
            <person name="Mock T."/>
            <person name="Neilson J.A."/>
            <person name="Onodera N.T."/>
            <person name="Poole A.M."/>
            <person name="Pritham E.J."/>
            <person name="Richards T.A."/>
            <person name="Rocap G."/>
            <person name="Roy S.W."/>
            <person name="Sarai C."/>
            <person name="Schaack S."/>
            <person name="Shirato S."/>
            <person name="Slamovits C.H."/>
            <person name="Spencer D.F."/>
            <person name="Suzuki S."/>
            <person name="Worden A.Z."/>
            <person name="Zauner S."/>
            <person name="Barry K."/>
            <person name="Bell C."/>
            <person name="Bharti A.K."/>
            <person name="Crow J.A."/>
            <person name="Grimwood J."/>
            <person name="Kramer R."/>
            <person name="Lindquist E."/>
            <person name="Lucas S."/>
            <person name="Salamov A."/>
            <person name="McFadden G.I."/>
            <person name="Lane C.E."/>
            <person name="Keeling P.J."/>
            <person name="Gray M.W."/>
            <person name="Grigoriev I.V."/>
            <person name="Archibald J.M."/>
        </authorList>
    </citation>
    <scope>NUCLEOTIDE SEQUENCE</scope>
    <source>
        <strain evidence="2 4">CCMP2712</strain>
    </source>
</reference>
<gene>
    <name evidence="2" type="ORF">GUITHDRAFT_134266</name>
</gene>
<evidence type="ECO:0000256" key="1">
    <source>
        <dbReference type="SAM" id="Coils"/>
    </source>
</evidence>
<reference evidence="3" key="3">
    <citation type="submission" date="2015-06" db="UniProtKB">
        <authorList>
            <consortium name="EnsemblProtists"/>
        </authorList>
    </citation>
    <scope>IDENTIFICATION</scope>
</reference>
<dbReference type="RefSeq" id="XP_005838932.1">
    <property type="nucleotide sequence ID" value="XM_005838875.1"/>
</dbReference>
<proteinExistence type="predicted"/>
<dbReference type="EnsemblProtists" id="EKX51952">
    <property type="protein sequence ID" value="EKX51952"/>
    <property type="gene ID" value="GUITHDRAFT_134266"/>
</dbReference>
<dbReference type="GeneID" id="17308458"/>
<feature type="coiled-coil region" evidence="1">
    <location>
        <begin position="35"/>
        <end position="76"/>
    </location>
</feature>
<evidence type="ECO:0000313" key="2">
    <source>
        <dbReference type="EMBL" id="EKX51952.1"/>
    </source>
</evidence>
<keyword evidence="4" id="KW-1185">Reference proteome</keyword>
<organism evidence="2">
    <name type="scientific">Guillardia theta (strain CCMP2712)</name>
    <name type="common">Cryptophyte</name>
    <dbReference type="NCBI Taxonomy" id="905079"/>
    <lineage>
        <taxon>Eukaryota</taxon>
        <taxon>Cryptophyceae</taxon>
        <taxon>Pyrenomonadales</taxon>
        <taxon>Geminigeraceae</taxon>
        <taxon>Guillardia</taxon>
    </lineage>
</organism>
<evidence type="ECO:0000313" key="3">
    <source>
        <dbReference type="EnsemblProtists" id="EKX51952"/>
    </source>
</evidence>
<accession>L1JU58</accession>
<dbReference type="AlphaFoldDB" id="L1JU58"/>
<dbReference type="PaxDb" id="55529-EKX51952"/>
<dbReference type="PROSITE" id="PS51257">
    <property type="entry name" value="PROKAR_LIPOPROTEIN"/>
    <property type="match status" value="1"/>
</dbReference>
<reference evidence="4" key="2">
    <citation type="submission" date="2012-11" db="EMBL/GenBank/DDBJ databases">
        <authorList>
            <person name="Kuo A."/>
            <person name="Curtis B.A."/>
            <person name="Tanifuji G."/>
            <person name="Burki F."/>
            <person name="Gruber A."/>
            <person name="Irimia M."/>
            <person name="Maruyama S."/>
            <person name="Arias M.C."/>
            <person name="Ball S.G."/>
            <person name="Gile G.H."/>
            <person name="Hirakawa Y."/>
            <person name="Hopkins J.F."/>
            <person name="Rensing S.A."/>
            <person name="Schmutz J."/>
            <person name="Symeonidi A."/>
            <person name="Elias M."/>
            <person name="Eveleigh R.J."/>
            <person name="Herman E.K."/>
            <person name="Klute M.J."/>
            <person name="Nakayama T."/>
            <person name="Obornik M."/>
            <person name="Reyes-Prieto A."/>
            <person name="Armbrust E.V."/>
            <person name="Aves S.J."/>
            <person name="Beiko R.G."/>
            <person name="Coutinho P."/>
            <person name="Dacks J.B."/>
            <person name="Durnford D.G."/>
            <person name="Fast N.M."/>
            <person name="Green B.R."/>
            <person name="Grisdale C."/>
            <person name="Hempe F."/>
            <person name="Henrissat B."/>
            <person name="Hoppner M.P."/>
            <person name="Ishida K.-I."/>
            <person name="Kim E."/>
            <person name="Koreny L."/>
            <person name="Kroth P.G."/>
            <person name="Liu Y."/>
            <person name="Malik S.-B."/>
            <person name="Maier U.G."/>
            <person name="McRose D."/>
            <person name="Mock T."/>
            <person name="Neilson J.A."/>
            <person name="Onodera N.T."/>
            <person name="Poole A.M."/>
            <person name="Pritham E.J."/>
            <person name="Richards T.A."/>
            <person name="Rocap G."/>
            <person name="Roy S.W."/>
            <person name="Sarai C."/>
            <person name="Schaack S."/>
            <person name="Shirato S."/>
            <person name="Slamovits C.H."/>
            <person name="Spencer D.F."/>
            <person name="Suzuki S."/>
            <person name="Worden A.Z."/>
            <person name="Zauner S."/>
            <person name="Barry K."/>
            <person name="Bell C."/>
            <person name="Bharti A.K."/>
            <person name="Crow J.A."/>
            <person name="Grimwood J."/>
            <person name="Kramer R."/>
            <person name="Lindquist E."/>
            <person name="Lucas S."/>
            <person name="Salamov A."/>
            <person name="McFadden G.I."/>
            <person name="Lane C.E."/>
            <person name="Keeling P.J."/>
            <person name="Gray M.W."/>
            <person name="Grigoriev I.V."/>
            <person name="Archibald J.M."/>
        </authorList>
    </citation>
    <scope>NUCLEOTIDE SEQUENCE</scope>
    <source>
        <strain evidence="4">CCMP2712</strain>
    </source>
</reference>
<feature type="coiled-coil region" evidence="1">
    <location>
        <begin position="106"/>
        <end position="164"/>
    </location>
</feature>
<evidence type="ECO:0000313" key="4">
    <source>
        <dbReference type="Proteomes" id="UP000011087"/>
    </source>
</evidence>
<protein>
    <submittedName>
        <fullName evidence="2 3">Uncharacterized protein</fullName>
    </submittedName>
</protein>
<dbReference type="Gene3D" id="1.20.5.190">
    <property type="match status" value="1"/>
</dbReference>
<dbReference type="EMBL" id="JH992974">
    <property type="protein sequence ID" value="EKX51952.1"/>
    <property type="molecule type" value="Genomic_DNA"/>
</dbReference>
<keyword evidence="1" id="KW-0175">Coiled coil</keyword>
<dbReference type="HOGENOM" id="CLU_1411220_0_0_1"/>